<reference evidence="3" key="3">
    <citation type="submission" date="2015-04" db="UniProtKB">
        <authorList>
            <consortium name="EnsemblPlants"/>
        </authorList>
    </citation>
    <scope>IDENTIFICATION</scope>
</reference>
<reference evidence="4" key="2">
    <citation type="submission" date="2013-12" db="EMBL/GenBank/DDBJ databases">
        <authorList>
            <person name="Yu Y."/>
            <person name="Lee S."/>
            <person name="de Baynast K."/>
            <person name="Wissotski M."/>
            <person name="Liu L."/>
            <person name="Talag J."/>
            <person name="Goicoechea J."/>
            <person name="Angelova A."/>
            <person name="Jetty R."/>
            <person name="Kudrna D."/>
            <person name="Golser W."/>
            <person name="Rivera L."/>
            <person name="Zhang J."/>
            <person name="Wing R."/>
        </authorList>
    </citation>
    <scope>NUCLEOTIDE SEQUENCE</scope>
</reference>
<dbReference type="Pfam" id="PF20235">
    <property type="entry name" value="PIR2-like_helical"/>
    <property type="match status" value="2"/>
</dbReference>
<sequence length="651" mass="72282">MPALLPAILDGGFCFGPLDPVSNIIANAVRHLPAEESSAVASHGGQCESTAEEMARRSVQALVGFMICYFRYLPTLEAIHYLCAAKGDLLAAVVLVEAERCTRGAFNIHSCTTKTALRCAAGAAGHADLDSLARAMLLLSSRSQEIVHLLESSADHRLSSSAVEHLRRFLLEEKPNDEICTEQLMLFANSGLPPVLAGAVATFDALSPLGVTIKDDRTNERTTKSLHNVLLDKIHAFYLTALTLLPQDQLRRRYHRSLVMAGHCYGPLDPVSNILLNTIWYDAAFPVPKDHRQPELDMVGRSALIRAERCSIDGLVAGLRAFAGDYKLFELALLQRREHTLMLSEFELAAFLGNQQPSESELYSFMAIVAHRLELYRLMAIVAEHPSDNGLQEFLTSDRARVMLTLPRESRRFSAENVRYVIRSLSQDPPPSLGMPLELACLRPVAENVISLFPEASKSFYADMGSFRMRVKVALDEYVLQNGGPDYVMHVICGANESVADRGGPEYSKLNWPRSHNKLHYSHINFLASPAGSCTSMLPTLFFAECVNHNEPSDHLRKNTCCPVVMPPTNAENVRCFYCEYKGVRIIHPADGNYHGCDTDFEKLACKQHILTNDIEDIFNNGNVVTNSTRVVQEDFVYFDYAREPSCCLDG</sequence>
<dbReference type="EnsemblPlants" id="LPERR10G04820.1">
    <property type="protein sequence ID" value="LPERR10G04820.1"/>
    <property type="gene ID" value="LPERR10G04820"/>
</dbReference>
<name>A0A0D9XIV3_9ORYZ</name>
<feature type="domain" description="PIR2-like helical" evidence="2">
    <location>
        <begin position="2"/>
        <end position="96"/>
    </location>
</feature>
<dbReference type="InterPro" id="IPR022059">
    <property type="entry name" value="DUF3615"/>
</dbReference>
<accession>A0A0D9XIV3</accession>
<dbReference type="Proteomes" id="UP000032180">
    <property type="component" value="Chromosome 10"/>
</dbReference>
<dbReference type="PANTHER" id="PTHR33120:SF59">
    <property type="entry name" value="EXPRESSED PROTEIN"/>
    <property type="match status" value="1"/>
</dbReference>
<evidence type="ECO:0000259" key="1">
    <source>
        <dbReference type="Pfam" id="PF12274"/>
    </source>
</evidence>
<dbReference type="AlphaFoldDB" id="A0A0D9XIV3"/>
<dbReference type="InterPro" id="IPR046527">
    <property type="entry name" value="PIR2-like_helical"/>
</dbReference>
<feature type="domain" description="DUF3615" evidence="1">
    <location>
        <begin position="471"/>
        <end position="589"/>
    </location>
</feature>
<dbReference type="Gramene" id="LPERR10G04820.1">
    <property type="protein sequence ID" value="LPERR10G04820.1"/>
    <property type="gene ID" value="LPERR10G04820"/>
</dbReference>
<dbReference type="PANTHER" id="PTHR33120">
    <property type="entry name" value="EXPRESSED PROTEIN-RELATED"/>
    <property type="match status" value="1"/>
</dbReference>
<evidence type="ECO:0000313" key="4">
    <source>
        <dbReference type="Proteomes" id="UP000032180"/>
    </source>
</evidence>
<evidence type="ECO:0000259" key="2">
    <source>
        <dbReference type="Pfam" id="PF20235"/>
    </source>
</evidence>
<proteinExistence type="predicted"/>
<protein>
    <submittedName>
        <fullName evidence="3">Uncharacterized protein</fullName>
    </submittedName>
</protein>
<dbReference type="STRING" id="77586.A0A0D9XIV3"/>
<keyword evidence="4" id="KW-1185">Reference proteome</keyword>
<dbReference type="Pfam" id="PF12274">
    <property type="entry name" value="DUF3615"/>
    <property type="match status" value="1"/>
</dbReference>
<evidence type="ECO:0000313" key="3">
    <source>
        <dbReference type="EnsemblPlants" id="LPERR10G04820.1"/>
    </source>
</evidence>
<organism evidence="3 4">
    <name type="scientific">Leersia perrieri</name>
    <dbReference type="NCBI Taxonomy" id="77586"/>
    <lineage>
        <taxon>Eukaryota</taxon>
        <taxon>Viridiplantae</taxon>
        <taxon>Streptophyta</taxon>
        <taxon>Embryophyta</taxon>
        <taxon>Tracheophyta</taxon>
        <taxon>Spermatophyta</taxon>
        <taxon>Magnoliopsida</taxon>
        <taxon>Liliopsida</taxon>
        <taxon>Poales</taxon>
        <taxon>Poaceae</taxon>
        <taxon>BOP clade</taxon>
        <taxon>Oryzoideae</taxon>
        <taxon>Oryzeae</taxon>
        <taxon>Oryzinae</taxon>
        <taxon>Leersia</taxon>
    </lineage>
</organism>
<feature type="domain" description="PIR2-like helical" evidence="2">
    <location>
        <begin position="232"/>
        <end position="321"/>
    </location>
</feature>
<reference evidence="3 4" key="1">
    <citation type="submission" date="2012-08" db="EMBL/GenBank/DDBJ databases">
        <title>Oryza genome evolution.</title>
        <authorList>
            <person name="Wing R.A."/>
        </authorList>
    </citation>
    <scope>NUCLEOTIDE SEQUENCE</scope>
</reference>
<dbReference type="HOGENOM" id="CLU_011465_1_1_1"/>